<keyword evidence="2" id="KW-1185">Reference proteome</keyword>
<evidence type="ECO:0000313" key="1">
    <source>
        <dbReference type="EMBL" id="WPX08502.1"/>
    </source>
</evidence>
<gene>
    <name evidence="1" type="ORF">SOJ16_002394</name>
</gene>
<name>A0ABZ0TYG0_9FIRM</name>
<protein>
    <submittedName>
        <fullName evidence="1">DUF6625 family protein</fullName>
    </submittedName>
</protein>
<accession>A0ABZ0TYG0</accession>
<sequence length="166" mass="20378">MKIGMIIPYYGKFPSYFDLVLKSMSNQQNFYFIFFTDRKIEDVYKLPPNVIYYYLSFDELVKFVKSKFRDLKIQLRYPYKLCDFKPAYGYIFNEFLKEYDWWGYCDIDVIFGDLNKFITVEILNEYTKVLCRGHLTIYRNIEEVNNYFRLYHPSMSYKDVFSDKKQ</sequence>
<organism evidence="1 2">
    <name type="scientific">Anaerocellum danielii</name>
    <dbReference type="NCBI Taxonomy" id="1387557"/>
    <lineage>
        <taxon>Bacteria</taxon>
        <taxon>Bacillati</taxon>
        <taxon>Bacillota</taxon>
        <taxon>Bacillota incertae sedis</taxon>
        <taxon>Caldicellulosiruptorales</taxon>
        <taxon>Caldicellulosiruptoraceae</taxon>
        <taxon>Anaerocellum</taxon>
    </lineage>
</organism>
<evidence type="ECO:0000313" key="2">
    <source>
        <dbReference type="Proteomes" id="UP001322744"/>
    </source>
</evidence>
<proteinExistence type="predicted"/>
<dbReference type="Pfam" id="PF20330">
    <property type="entry name" value="DUF6625"/>
    <property type="match status" value="1"/>
</dbReference>
<dbReference type="Proteomes" id="UP001322744">
    <property type="component" value="Chromosome"/>
</dbReference>
<dbReference type="EMBL" id="CP139957">
    <property type="protein sequence ID" value="WPX08502.1"/>
    <property type="molecule type" value="Genomic_DNA"/>
</dbReference>
<reference evidence="1 2" key="1">
    <citation type="submission" date="2023-12" db="EMBL/GenBank/DDBJ databases">
        <authorList>
            <person name="Manesh M.J.H."/>
            <person name="Bing R.G."/>
            <person name="Willard D.J."/>
            <person name="Kelly R.M."/>
        </authorList>
    </citation>
    <scope>NUCLEOTIDE SEQUENCE [LARGE SCALE GENOMIC DNA]</scope>
    <source>
        <strain evidence="1 2">DSM 8977</strain>
    </source>
</reference>
<dbReference type="InterPro" id="IPR046733">
    <property type="entry name" value="DUF6625"/>
</dbReference>
<dbReference type="RefSeq" id="WP_157841571.1">
    <property type="nucleotide sequence ID" value="NZ_CP139957.1"/>
</dbReference>